<evidence type="ECO:0000313" key="1">
    <source>
        <dbReference type="EMBL" id="ETW96244.1"/>
    </source>
</evidence>
<proteinExistence type="predicted"/>
<evidence type="ECO:0000313" key="2">
    <source>
        <dbReference type="Proteomes" id="UP000019140"/>
    </source>
</evidence>
<dbReference type="AlphaFoldDB" id="W4LE87"/>
<organism evidence="1 2">
    <name type="scientific">Candidatus Entotheonella gemina</name>
    <dbReference type="NCBI Taxonomy" id="1429439"/>
    <lineage>
        <taxon>Bacteria</taxon>
        <taxon>Pseudomonadati</taxon>
        <taxon>Nitrospinota/Tectimicrobiota group</taxon>
        <taxon>Candidatus Tectimicrobiota</taxon>
        <taxon>Candidatus Entotheonellia</taxon>
        <taxon>Candidatus Entotheonellales</taxon>
        <taxon>Candidatus Entotheonellaceae</taxon>
        <taxon>Candidatus Entotheonella</taxon>
    </lineage>
</organism>
<dbReference type="EMBL" id="AZHX01002211">
    <property type="protein sequence ID" value="ETW96244.1"/>
    <property type="molecule type" value="Genomic_DNA"/>
</dbReference>
<dbReference type="HOGENOM" id="CLU_2328547_0_0_7"/>
<gene>
    <name evidence="1" type="ORF">ETSY2_46795</name>
</gene>
<protein>
    <submittedName>
        <fullName evidence="1">Uncharacterized protein</fullName>
    </submittedName>
</protein>
<name>W4LE87_9BACT</name>
<accession>W4LE87</accession>
<comment type="caution">
    <text evidence="1">The sequence shown here is derived from an EMBL/GenBank/DDBJ whole genome shotgun (WGS) entry which is preliminary data.</text>
</comment>
<reference evidence="1 2" key="1">
    <citation type="journal article" date="2014" name="Nature">
        <title>An environmental bacterial taxon with a large and distinct metabolic repertoire.</title>
        <authorList>
            <person name="Wilson M.C."/>
            <person name="Mori T."/>
            <person name="Ruckert C."/>
            <person name="Uria A.R."/>
            <person name="Helf M.J."/>
            <person name="Takada K."/>
            <person name="Gernert C."/>
            <person name="Steffens U.A."/>
            <person name="Heycke N."/>
            <person name="Schmitt S."/>
            <person name="Rinke C."/>
            <person name="Helfrich E.J."/>
            <person name="Brachmann A.O."/>
            <person name="Gurgui C."/>
            <person name="Wakimoto T."/>
            <person name="Kracht M."/>
            <person name="Crusemann M."/>
            <person name="Hentschel U."/>
            <person name="Abe I."/>
            <person name="Matsunaga S."/>
            <person name="Kalinowski J."/>
            <person name="Takeyama H."/>
            <person name="Piel J."/>
        </authorList>
    </citation>
    <scope>NUCLEOTIDE SEQUENCE [LARGE SCALE GENOMIC DNA]</scope>
    <source>
        <strain evidence="2">TSY2</strain>
    </source>
</reference>
<keyword evidence="2" id="KW-1185">Reference proteome</keyword>
<sequence length="98" mass="10606">MAFAILILLMFPDLGDGNAITGIAVCTLSDGRWKAIARKDPALTEDIKATVLFLAMLAMYSACRSFIGATLKCQVVEDNGNGLIVRHFGANQQYQAVR</sequence>
<dbReference type="Proteomes" id="UP000019140">
    <property type="component" value="Unassembled WGS sequence"/>
</dbReference>